<dbReference type="Gene3D" id="3.60.15.10">
    <property type="entry name" value="Ribonuclease Z/Hydroxyacylglutathione hydrolase-like"/>
    <property type="match status" value="1"/>
</dbReference>
<name>A0A6A6UL10_9PEZI</name>
<dbReference type="SMART" id="SM00849">
    <property type="entry name" value="Lactamase_B"/>
    <property type="match status" value="1"/>
</dbReference>
<dbReference type="CDD" id="cd16276">
    <property type="entry name" value="metallo-hydrolase-like_MBL-fold"/>
    <property type="match status" value="1"/>
</dbReference>
<protein>
    <submittedName>
        <fullName evidence="2">Metallo-hydrolase/oxidoreductase</fullName>
    </submittedName>
</protein>
<keyword evidence="2" id="KW-0378">Hydrolase</keyword>
<feature type="domain" description="Metallo-beta-lactamase" evidence="1">
    <location>
        <begin position="54"/>
        <end position="223"/>
    </location>
</feature>
<dbReference type="SUPFAM" id="SSF56281">
    <property type="entry name" value="Metallo-hydrolase/oxidoreductase"/>
    <property type="match status" value="1"/>
</dbReference>
<evidence type="ECO:0000313" key="3">
    <source>
        <dbReference type="Proteomes" id="UP000799302"/>
    </source>
</evidence>
<dbReference type="InterPro" id="IPR001279">
    <property type="entry name" value="Metallo-B-lactamas"/>
</dbReference>
<dbReference type="PANTHER" id="PTHR42951:SF4">
    <property type="entry name" value="ACYL-COENZYME A THIOESTERASE MBLAC2"/>
    <property type="match status" value="1"/>
</dbReference>
<organism evidence="2 3">
    <name type="scientific">Microthyrium microscopicum</name>
    <dbReference type="NCBI Taxonomy" id="703497"/>
    <lineage>
        <taxon>Eukaryota</taxon>
        <taxon>Fungi</taxon>
        <taxon>Dikarya</taxon>
        <taxon>Ascomycota</taxon>
        <taxon>Pezizomycotina</taxon>
        <taxon>Dothideomycetes</taxon>
        <taxon>Dothideomycetes incertae sedis</taxon>
        <taxon>Microthyriales</taxon>
        <taxon>Microthyriaceae</taxon>
        <taxon>Microthyrium</taxon>
    </lineage>
</organism>
<dbReference type="Proteomes" id="UP000799302">
    <property type="component" value="Unassembled WGS sequence"/>
</dbReference>
<proteinExistence type="predicted"/>
<evidence type="ECO:0000313" key="2">
    <source>
        <dbReference type="EMBL" id="KAF2672386.1"/>
    </source>
</evidence>
<evidence type="ECO:0000259" key="1">
    <source>
        <dbReference type="SMART" id="SM00849"/>
    </source>
</evidence>
<dbReference type="PANTHER" id="PTHR42951">
    <property type="entry name" value="METALLO-BETA-LACTAMASE DOMAIN-CONTAINING"/>
    <property type="match status" value="1"/>
</dbReference>
<dbReference type="EMBL" id="MU004232">
    <property type="protein sequence ID" value="KAF2672386.1"/>
    <property type="molecule type" value="Genomic_DNA"/>
</dbReference>
<dbReference type="Pfam" id="PF00753">
    <property type="entry name" value="Lactamase_B"/>
    <property type="match status" value="1"/>
</dbReference>
<dbReference type="OrthoDB" id="449487at2759"/>
<gene>
    <name evidence="2" type="ORF">BT63DRAFT_438193</name>
</gene>
<keyword evidence="3" id="KW-1185">Reference proteome</keyword>
<accession>A0A6A6UL10</accession>
<reference evidence="2" key="1">
    <citation type="journal article" date="2020" name="Stud. Mycol.">
        <title>101 Dothideomycetes genomes: a test case for predicting lifestyles and emergence of pathogens.</title>
        <authorList>
            <person name="Haridas S."/>
            <person name="Albert R."/>
            <person name="Binder M."/>
            <person name="Bloem J."/>
            <person name="Labutti K."/>
            <person name="Salamov A."/>
            <person name="Andreopoulos B."/>
            <person name="Baker S."/>
            <person name="Barry K."/>
            <person name="Bills G."/>
            <person name="Bluhm B."/>
            <person name="Cannon C."/>
            <person name="Castanera R."/>
            <person name="Culley D."/>
            <person name="Daum C."/>
            <person name="Ezra D."/>
            <person name="Gonzalez J."/>
            <person name="Henrissat B."/>
            <person name="Kuo A."/>
            <person name="Liang C."/>
            <person name="Lipzen A."/>
            <person name="Lutzoni F."/>
            <person name="Magnuson J."/>
            <person name="Mondo S."/>
            <person name="Nolan M."/>
            <person name="Ohm R."/>
            <person name="Pangilinan J."/>
            <person name="Park H.-J."/>
            <person name="Ramirez L."/>
            <person name="Alfaro M."/>
            <person name="Sun H."/>
            <person name="Tritt A."/>
            <person name="Yoshinaga Y."/>
            <person name="Zwiers L.-H."/>
            <person name="Turgeon B."/>
            <person name="Goodwin S."/>
            <person name="Spatafora J."/>
            <person name="Crous P."/>
            <person name="Grigoriev I."/>
        </authorList>
    </citation>
    <scope>NUCLEOTIDE SEQUENCE</scope>
    <source>
        <strain evidence="2">CBS 115976</strain>
    </source>
</reference>
<dbReference type="InterPro" id="IPR050855">
    <property type="entry name" value="NDM-1-like"/>
</dbReference>
<sequence length="335" mass="36739">MFSNIAMSQISHIGEITETFDPLPASVNGPTMPTSGFLTMPLGYGTYVVLDGFYQSMFVVSTEGVILIDSPPTTDLLLKYAIGNVTDKPVTHMVYSHAHADHIGSAYRFAGPKVHIVAHEETLRLLKEVPSDSMRPLPTTTFKDNLNLVVGNQTVQLSYKGENHCAGNIFIYAEAAKVLMLVDVVFPGWAPFAALAESTNIPNWIKAHNDILGYNFTHYIGGHLNRIGVREDVLTQQAYVNDLFQNCKDTILLSATNDTLLGAGNLLPTVLKNNPNNGYAEFKVYLDIVAERCANITTRSWASRVGGVDAFGFENAYAMVESLRISFDILGPFRA</sequence>
<dbReference type="AlphaFoldDB" id="A0A6A6UL10"/>
<dbReference type="GO" id="GO:0016787">
    <property type="term" value="F:hydrolase activity"/>
    <property type="evidence" value="ECO:0007669"/>
    <property type="project" value="UniProtKB-KW"/>
</dbReference>
<dbReference type="InterPro" id="IPR036866">
    <property type="entry name" value="RibonucZ/Hydroxyglut_hydro"/>
</dbReference>